<evidence type="ECO:0000313" key="4">
    <source>
        <dbReference type="Proteomes" id="UP000741013"/>
    </source>
</evidence>
<dbReference type="SMART" id="SM00458">
    <property type="entry name" value="RICIN"/>
    <property type="match status" value="1"/>
</dbReference>
<sequence>MTKASAKRLVSVLGAAVLGVGGAVAASSAAAEESSADLVGFMLASSMNNRCLNVADANPHKGAMVHMWDCGGWANQRWSWRGENLVSDLNPGQCLDVRGANGDHGAAVGLYDCVEEPQQHWYREGGQLKNRINGKCLSIPNQNWWNGASVAMWGCGGGGDQYWHTT</sequence>
<feature type="domain" description="Ricin B lectin" evidence="2">
    <location>
        <begin position="39"/>
        <end position="166"/>
    </location>
</feature>
<dbReference type="PROSITE" id="PS50231">
    <property type="entry name" value="RICIN_B_LECTIN"/>
    <property type="match status" value="1"/>
</dbReference>
<accession>A0ABS4PUY5</accession>
<reference evidence="3 4" key="1">
    <citation type="submission" date="2021-03" db="EMBL/GenBank/DDBJ databases">
        <title>Sequencing the genomes of 1000 actinobacteria strains.</title>
        <authorList>
            <person name="Klenk H.-P."/>
        </authorList>
    </citation>
    <scope>NUCLEOTIDE SEQUENCE [LARGE SCALE GENOMIC DNA]</scope>
    <source>
        <strain evidence="3 4">DSM 45510</strain>
    </source>
</reference>
<dbReference type="InterPro" id="IPR000772">
    <property type="entry name" value="Ricin_B_lectin"/>
</dbReference>
<feature type="chain" id="PRO_5045284715" description="Ricin B lectin domain-containing protein" evidence="1">
    <location>
        <begin position="26"/>
        <end position="166"/>
    </location>
</feature>
<evidence type="ECO:0000259" key="2">
    <source>
        <dbReference type="SMART" id="SM00458"/>
    </source>
</evidence>
<dbReference type="InterPro" id="IPR035992">
    <property type="entry name" value="Ricin_B-like_lectins"/>
</dbReference>
<dbReference type="CDD" id="cd00161">
    <property type="entry name" value="beta-trefoil_Ricin-like"/>
    <property type="match status" value="1"/>
</dbReference>
<dbReference type="Gene3D" id="2.80.10.50">
    <property type="match status" value="1"/>
</dbReference>
<dbReference type="RefSeq" id="WP_209665989.1">
    <property type="nucleotide sequence ID" value="NZ_JAGGMS010000001.1"/>
</dbReference>
<name>A0ABS4PUY5_9PSEU</name>
<dbReference type="Proteomes" id="UP000741013">
    <property type="component" value="Unassembled WGS sequence"/>
</dbReference>
<comment type="caution">
    <text evidence="3">The sequence shown here is derived from an EMBL/GenBank/DDBJ whole genome shotgun (WGS) entry which is preliminary data.</text>
</comment>
<organism evidence="3 4">
    <name type="scientific">Amycolatopsis magusensis</name>
    <dbReference type="NCBI Taxonomy" id="882444"/>
    <lineage>
        <taxon>Bacteria</taxon>
        <taxon>Bacillati</taxon>
        <taxon>Actinomycetota</taxon>
        <taxon>Actinomycetes</taxon>
        <taxon>Pseudonocardiales</taxon>
        <taxon>Pseudonocardiaceae</taxon>
        <taxon>Amycolatopsis</taxon>
    </lineage>
</organism>
<dbReference type="EMBL" id="JAGGMS010000001">
    <property type="protein sequence ID" value="MBP2182720.1"/>
    <property type="molecule type" value="Genomic_DNA"/>
</dbReference>
<feature type="signal peptide" evidence="1">
    <location>
        <begin position="1"/>
        <end position="25"/>
    </location>
</feature>
<dbReference type="Pfam" id="PF00652">
    <property type="entry name" value="Ricin_B_lectin"/>
    <property type="match status" value="1"/>
</dbReference>
<gene>
    <name evidence="3" type="ORF">JOM49_004246</name>
</gene>
<protein>
    <recommendedName>
        <fullName evidence="2">Ricin B lectin domain-containing protein</fullName>
    </recommendedName>
</protein>
<proteinExistence type="predicted"/>
<evidence type="ECO:0000313" key="3">
    <source>
        <dbReference type="EMBL" id="MBP2182720.1"/>
    </source>
</evidence>
<dbReference type="SUPFAM" id="SSF50370">
    <property type="entry name" value="Ricin B-like lectins"/>
    <property type="match status" value="1"/>
</dbReference>
<evidence type="ECO:0000256" key="1">
    <source>
        <dbReference type="SAM" id="SignalP"/>
    </source>
</evidence>
<keyword evidence="4" id="KW-1185">Reference proteome</keyword>
<keyword evidence="1" id="KW-0732">Signal</keyword>